<accession>A0ABM1E9G5</accession>
<dbReference type="Pfam" id="PF08626">
    <property type="entry name" value="TRAPPC9-Trs120"/>
    <property type="match status" value="1"/>
</dbReference>
<protein>
    <submittedName>
        <fullName evidence="9">Trafficking protein particle complex subunit 9-like isoform X1</fullName>
    </submittedName>
</protein>
<evidence type="ECO:0000259" key="7">
    <source>
        <dbReference type="Pfam" id="PF26283"/>
    </source>
</evidence>
<dbReference type="InterPro" id="IPR058563">
    <property type="entry name" value="Trs120_TRAPPC9_N"/>
</dbReference>
<organism evidence="8 9">
    <name type="scientific">Priapulus caudatus</name>
    <name type="common">Priapulid worm</name>
    <dbReference type="NCBI Taxonomy" id="37621"/>
    <lineage>
        <taxon>Eukaryota</taxon>
        <taxon>Metazoa</taxon>
        <taxon>Ecdysozoa</taxon>
        <taxon>Scalidophora</taxon>
        <taxon>Priapulida</taxon>
        <taxon>Priapulimorpha</taxon>
        <taxon>Priapulimorphida</taxon>
        <taxon>Priapulidae</taxon>
        <taxon>Priapulus</taxon>
    </lineage>
</organism>
<dbReference type="GeneID" id="106810077"/>
<gene>
    <name evidence="9" type="primary">LOC106810077</name>
</gene>
<name>A0ABM1E9G5_PRICU</name>
<dbReference type="Pfam" id="PF26254">
    <property type="entry name" value="Ig_TRAPPC9-Trs120_1st"/>
    <property type="match status" value="1"/>
</dbReference>
<dbReference type="InterPro" id="IPR058568">
    <property type="entry name" value="Ig_TRAPPC9_Trs120_4th"/>
</dbReference>
<reference evidence="9" key="1">
    <citation type="submission" date="2025-08" db="UniProtKB">
        <authorList>
            <consortium name="RefSeq"/>
        </authorList>
    </citation>
    <scope>IDENTIFICATION</scope>
</reference>
<dbReference type="InterPro" id="IPR058564">
    <property type="entry name" value="TPR_TRAPPC9_Trs120"/>
</dbReference>
<feature type="domain" description="Trs120/TRAPPC9 first Ig-like" evidence="6">
    <location>
        <begin position="601"/>
        <end position="741"/>
    </location>
</feature>
<dbReference type="PANTHER" id="PTHR21512">
    <property type="entry name" value="TRAFFICKING PROTEIN PARTICLE COMPLEX SUBUNIT 9"/>
    <property type="match status" value="1"/>
</dbReference>
<evidence type="ECO:0000256" key="1">
    <source>
        <dbReference type="ARBA" id="ARBA00004555"/>
    </source>
</evidence>
<evidence type="ECO:0000313" key="8">
    <source>
        <dbReference type="Proteomes" id="UP000695022"/>
    </source>
</evidence>
<sequence length="1179" mass="131946">MSVPDYSQSAEDHQCLLVVVKLIGTQIKSKSYHRLFERISRLQHVRIPGQQRSMWLRYRKSYTTDSNEWGDFQAHRKAMGLVCLGKCTSNSDVEALTKDYKEMKRYYSQTLFDSRCLLFGVSAEETDSVDDKDSGVGVDKNGVEELLSPSSDVVGTCLDQLDTKNDSIQDEKRGMVNEARQDSWSGVIVYPSSEHCGQLEEHLKEFACSLFWVLESKVLDRTYEKSDKLPLLMAPFEKSEGVTIDHEGRAFKKRCQGRLRKQMGDLNLMAGLPGEAISHYNAAIENLKSVNDWLWLGGALEGLCTSSAVILYPEPQKAGQLTRNSSFGGSGDLLMAASQHTRRRSGFLKPNKKAGSFTSSSLPNGIDRYDYKIKNCLTPEEVIEKYKEVVLHYSKFKAAGIIETEASIKATRILIIQQKNLLASEFLKNVLFINLQLADDEKIQRYCALSQLYSQIGMERKAAFFKRVAAMQCVAPHNPNPAWAQCYHLLLETLKGYKLSLDPKDAPRGCSVGWPVIQIRLLHELVVTAKRMGNTAIAIRHMQFLLHQMNQHLTDDERKEMAVMLESYTAKAEGGPIPLVLDSGIILPPVPFTRLPIVRSFKLQNLAPHLKPHSKAKKNMPAPINKSPFIYSPIQFGSIGRSKSKIEFEWAESDVCEVTMQVYNTMPFELKVDNMSLLSEGGQLETFPSSLSLPANSGPYPVNLLSCPQGAGELKIIGYSATVLGVRSHCRLRDLPQFKQQKHMVQVAPALPKLQVQTSLAKSATFTSLADCGSIVTSGSISLYAGESQDCTLSLSNISRQPIESIELSLDCKLSKRKASKFFHWDNSRIMSVLPIEPEKSAVMNLCITAVSDFLAKEKVQTDEDASRGDLSRKNSSVSFCGPCDTYPTKTVEAILKFEYTGGAGMVGQYYRECSVSLHVEVLPSLLFTKWDVLPAEIPCMCYLVFDILNTTDHEMEIYYSDSKCVIIEADETSRIPYQVERCPLAKILKLMSNDTSIDSICRQHVADLVDIRWQSPTLETGGEASIADIPWSGSMVDMIRMSPIEWEISLNGQVCKSTEENSYRVGQPVILTVSINAYTEFFHDDITLNIQCYQDHQNGVLDYMPMDKFSIVGSRTLQISQACLKETFEHQCSLLFFCSGQFKLDVFCSSKTVQEDTSPSTIHTWKCTPVIDLGVSDD</sequence>
<feature type="domain" description="Trs120/TRAPPC9 fourth Ig-like" evidence="7">
    <location>
        <begin position="1045"/>
        <end position="1155"/>
    </location>
</feature>
<dbReference type="RefSeq" id="XP_014668836.1">
    <property type="nucleotide sequence ID" value="XM_014813350.1"/>
</dbReference>
<dbReference type="Pfam" id="PF26283">
    <property type="entry name" value="Ig_TRAPPC9-Trs120_4th"/>
    <property type="match status" value="1"/>
</dbReference>
<dbReference type="Pfam" id="PF26251">
    <property type="entry name" value="TPR_TRAPPC9-Trs120"/>
    <property type="match status" value="1"/>
</dbReference>
<dbReference type="PANTHER" id="PTHR21512:SF5">
    <property type="entry name" value="TRAFFICKING PROTEIN PARTICLE COMPLEX SUBUNIT 9"/>
    <property type="match status" value="1"/>
</dbReference>
<proteinExistence type="inferred from homology"/>
<comment type="subcellular location">
    <subcellularLocation>
        <location evidence="1">Golgi apparatus</location>
    </subcellularLocation>
</comment>
<dbReference type="InterPro" id="IPR058565">
    <property type="entry name" value="Ig_TRAPPC9_Trs120_1st"/>
</dbReference>
<keyword evidence="3" id="KW-0333">Golgi apparatus</keyword>
<evidence type="ECO:0000256" key="2">
    <source>
        <dbReference type="ARBA" id="ARBA00008459"/>
    </source>
</evidence>
<dbReference type="InterPro" id="IPR013935">
    <property type="entry name" value="Trs120_TRAPPC9"/>
</dbReference>
<feature type="domain" description="Trs120/TRAPPC9 N-terminal" evidence="4">
    <location>
        <begin position="68"/>
        <end position="310"/>
    </location>
</feature>
<comment type="similarity">
    <text evidence="2">Belongs to the NIBP family.</text>
</comment>
<evidence type="ECO:0000256" key="3">
    <source>
        <dbReference type="ARBA" id="ARBA00023034"/>
    </source>
</evidence>
<evidence type="ECO:0000259" key="4">
    <source>
        <dbReference type="Pfam" id="PF08626"/>
    </source>
</evidence>
<keyword evidence="8" id="KW-1185">Reference proteome</keyword>
<evidence type="ECO:0000259" key="5">
    <source>
        <dbReference type="Pfam" id="PF26251"/>
    </source>
</evidence>
<feature type="domain" description="Trs120/TRAPPC9 TPR region" evidence="5">
    <location>
        <begin position="438"/>
        <end position="570"/>
    </location>
</feature>
<evidence type="ECO:0000259" key="6">
    <source>
        <dbReference type="Pfam" id="PF26254"/>
    </source>
</evidence>
<evidence type="ECO:0000313" key="9">
    <source>
        <dbReference type="RefSeq" id="XP_014668836.1"/>
    </source>
</evidence>
<dbReference type="Proteomes" id="UP000695022">
    <property type="component" value="Unplaced"/>
</dbReference>